<dbReference type="Gene3D" id="3.30.70.1170">
    <property type="entry name" value="Sun protein, domain 3"/>
    <property type="match status" value="1"/>
</dbReference>
<dbReference type="InterPro" id="IPR049560">
    <property type="entry name" value="MeTrfase_RsmB-F_NOP2_cat"/>
</dbReference>
<accession>A0ABD2Q1Q4</accession>
<evidence type="ECO:0000313" key="9">
    <source>
        <dbReference type="Proteomes" id="UP001626550"/>
    </source>
</evidence>
<keyword evidence="3 5" id="KW-0949">S-adenosyl-L-methionine</keyword>
<keyword evidence="4 5" id="KW-0694">RNA-binding</keyword>
<dbReference type="Gene3D" id="3.40.50.150">
    <property type="entry name" value="Vaccinia Virus protein VP39"/>
    <property type="match status" value="1"/>
</dbReference>
<sequence length="628" mass="72359">MLGDPKNRGLNHDLKLQFARLNRFKANDQRITELLSDFKQIKYSTNTSYTQFLELTRNLEENAWCLDYHFPKELFIFSKKVSLWDKPFIKDRTLIIQDKASALPPFALLRDQDFSDVIDCCSAPGNKTSLLASIMNDKSSEDKKSRTLYAFDNDQKRFDLLCKNMSNFSIPNISVNQKSVTGCQSQNSLDLRCLDFLSTDPQQFQSVTHILLDPSCSGSGLPVIKRGTTKSSTAEDLRSLSSLQTKMLVHALSFPNVQRVVYSTCSIHEEENEFVVRTVRDKFSEQFQLVPLWQDTWQNRGLTDCDSCVRASPDHDGTIGFFIAVFQRRVPQKRPLEGKQRPNKRNRLRNELDVIFQEAKKARLPKAEKKKLKFEKIKQQRIEKRKAYRERTKERKRIKQENDEQVLSRKSILKASVKMIDSECKTVFVIDCSFNDLMSTKDICKLSNQLCACYGINRRLARPVQFVITGLGRDSHQLDEEFKGGPLDNAENVLMQRLIQCDAENWDVTLKQEHFLELFPKDRIVYLSAEAEQELPDEIPSSSDQTTADVFVIGGLIDHNHHKGHCHRLALESGLKTARFPFDRIKFDIAGRKVLSIVHVFESLARVVTNTEKWDLVLNQVIPKRKIA</sequence>
<dbReference type="GO" id="GO:0008168">
    <property type="term" value="F:methyltransferase activity"/>
    <property type="evidence" value="ECO:0007669"/>
    <property type="project" value="UniProtKB-KW"/>
</dbReference>
<proteinExistence type="inferred from homology"/>
<feature type="binding site" evidence="5">
    <location>
        <begin position="121"/>
        <end position="127"/>
    </location>
    <ligand>
        <name>S-adenosyl-L-methionine</name>
        <dbReference type="ChEBI" id="CHEBI:59789"/>
    </ligand>
</feature>
<dbReference type="InterPro" id="IPR028564">
    <property type="entry name" value="MT_TRM10-typ"/>
</dbReference>
<keyword evidence="9" id="KW-1185">Reference proteome</keyword>
<protein>
    <recommendedName>
        <fullName evidence="10">SAM-dependent MTase TRM10-type domain-containing protein</fullName>
    </recommendedName>
</protein>
<comment type="similarity">
    <text evidence="5">Belongs to the class I-like SAM-binding methyltransferase superfamily. RsmB/NOP family.</text>
</comment>
<dbReference type="PANTHER" id="PTHR22807:SF4">
    <property type="entry name" value="28S RRNA (CYTOSINE-C(5))-METHYLTRANSFERASE"/>
    <property type="match status" value="1"/>
</dbReference>
<dbReference type="GO" id="GO:0003723">
    <property type="term" value="F:RNA binding"/>
    <property type="evidence" value="ECO:0007669"/>
    <property type="project" value="UniProtKB-UniRule"/>
</dbReference>
<gene>
    <name evidence="8" type="ORF">Ciccas_007861</name>
</gene>
<dbReference type="Proteomes" id="UP001626550">
    <property type="component" value="Unassembled WGS sequence"/>
</dbReference>
<evidence type="ECO:0000256" key="2">
    <source>
        <dbReference type="ARBA" id="ARBA00022679"/>
    </source>
</evidence>
<dbReference type="PRINTS" id="PR02008">
    <property type="entry name" value="RCMTFAMILY"/>
</dbReference>
<dbReference type="Gene3D" id="3.40.1280.30">
    <property type="match status" value="1"/>
</dbReference>
<dbReference type="InterPro" id="IPR001678">
    <property type="entry name" value="MeTrfase_RsmB-F_NOP2_dom"/>
</dbReference>
<dbReference type="SUPFAM" id="SSF53335">
    <property type="entry name" value="S-adenosyl-L-methionine-dependent methyltransferases"/>
    <property type="match status" value="1"/>
</dbReference>
<dbReference type="PROSITE" id="PS51675">
    <property type="entry name" value="SAM_MT_TRM10"/>
    <property type="match status" value="1"/>
</dbReference>
<feature type="binding site" evidence="5">
    <location>
        <position position="152"/>
    </location>
    <ligand>
        <name>S-adenosyl-L-methionine</name>
        <dbReference type="ChEBI" id="CHEBI:59789"/>
    </ligand>
</feature>
<comment type="caution">
    <text evidence="5">Lacks conserved residue(s) required for the propagation of feature annotation.</text>
</comment>
<feature type="binding site" evidence="5">
    <location>
        <position position="213"/>
    </location>
    <ligand>
        <name>S-adenosyl-L-methionine</name>
        <dbReference type="ChEBI" id="CHEBI:59789"/>
    </ligand>
</feature>
<evidence type="ECO:0000256" key="1">
    <source>
        <dbReference type="ARBA" id="ARBA00022603"/>
    </source>
</evidence>
<name>A0ABD2Q1Q4_9PLAT</name>
<keyword evidence="2 5" id="KW-0808">Transferase</keyword>
<evidence type="ECO:0000256" key="5">
    <source>
        <dbReference type="PROSITE-ProRule" id="PRU01023"/>
    </source>
</evidence>
<feature type="domain" description="SAM-dependent MTase TRM10-type" evidence="6">
    <location>
        <begin position="408"/>
        <end position="628"/>
    </location>
</feature>
<comment type="caution">
    <text evidence="8">The sequence shown here is derived from an EMBL/GenBank/DDBJ whole genome shotgun (WGS) entry which is preliminary data.</text>
</comment>
<evidence type="ECO:0000313" key="8">
    <source>
        <dbReference type="EMBL" id="KAL3313534.1"/>
    </source>
</evidence>
<evidence type="ECO:0000256" key="4">
    <source>
        <dbReference type="ARBA" id="ARBA00022884"/>
    </source>
</evidence>
<feature type="domain" description="SAM-dependent MTase RsmB/NOP-type" evidence="7">
    <location>
        <begin position="24"/>
        <end position="329"/>
    </location>
</feature>
<evidence type="ECO:0000259" key="6">
    <source>
        <dbReference type="PROSITE" id="PS51675"/>
    </source>
</evidence>
<evidence type="ECO:0000256" key="3">
    <source>
        <dbReference type="ARBA" id="ARBA00022691"/>
    </source>
</evidence>
<dbReference type="PANTHER" id="PTHR22807">
    <property type="entry name" value="NOP2 YEAST -RELATED NOL1/NOP2/FMU SUN DOMAIN-CONTAINING"/>
    <property type="match status" value="1"/>
</dbReference>
<keyword evidence="1 5" id="KW-0489">Methyltransferase</keyword>
<dbReference type="InterPro" id="IPR029063">
    <property type="entry name" value="SAM-dependent_MTases_sf"/>
</dbReference>
<dbReference type="AlphaFoldDB" id="A0ABD2Q1Q4"/>
<reference evidence="8 9" key="1">
    <citation type="submission" date="2024-11" db="EMBL/GenBank/DDBJ databases">
        <title>Adaptive evolution of stress response genes in parasites aligns with host niche diversity.</title>
        <authorList>
            <person name="Hahn C."/>
            <person name="Resl P."/>
        </authorList>
    </citation>
    <scope>NUCLEOTIDE SEQUENCE [LARGE SCALE GENOMIC DNA]</scope>
    <source>
        <strain evidence="8">EGGRZ-B1_66</strain>
        <tissue evidence="8">Body</tissue>
    </source>
</reference>
<dbReference type="GO" id="GO:0032259">
    <property type="term" value="P:methylation"/>
    <property type="evidence" value="ECO:0007669"/>
    <property type="project" value="UniProtKB-KW"/>
</dbReference>
<dbReference type="EMBL" id="JBJKFK010001277">
    <property type="protein sequence ID" value="KAL3313534.1"/>
    <property type="molecule type" value="Genomic_DNA"/>
</dbReference>
<dbReference type="InterPro" id="IPR023267">
    <property type="entry name" value="RCMT"/>
</dbReference>
<evidence type="ECO:0000259" key="7">
    <source>
        <dbReference type="PROSITE" id="PS51686"/>
    </source>
</evidence>
<dbReference type="Pfam" id="PF01189">
    <property type="entry name" value="Methyltr_RsmB-F"/>
    <property type="match status" value="1"/>
</dbReference>
<organism evidence="8 9">
    <name type="scientific">Cichlidogyrus casuarinus</name>
    <dbReference type="NCBI Taxonomy" id="1844966"/>
    <lineage>
        <taxon>Eukaryota</taxon>
        <taxon>Metazoa</taxon>
        <taxon>Spiralia</taxon>
        <taxon>Lophotrochozoa</taxon>
        <taxon>Platyhelminthes</taxon>
        <taxon>Monogenea</taxon>
        <taxon>Monopisthocotylea</taxon>
        <taxon>Dactylogyridea</taxon>
        <taxon>Ancyrocephalidae</taxon>
        <taxon>Cichlidogyrus</taxon>
    </lineage>
</organism>
<evidence type="ECO:0008006" key="10">
    <source>
        <dbReference type="Google" id="ProtNLM"/>
    </source>
</evidence>
<dbReference type="PROSITE" id="PS51686">
    <property type="entry name" value="SAM_MT_RSMB_NOP"/>
    <property type="match status" value="1"/>
</dbReference>
<feature type="active site" description="Nucleophile" evidence="5">
    <location>
        <position position="265"/>
    </location>
</feature>
<dbReference type="InterPro" id="IPR038459">
    <property type="entry name" value="MT_TRM10-typ_sf"/>
</dbReference>